<protein>
    <submittedName>
        <fullName evidence="2">Uncharacterized protein</fullName>
    </submittedName>
</protein>
<reference evidence="2" key="3">
    <citation type="submission" date="2015-04" db="UniProtKB">
        <authorList>
            <consortium name="EnsemblPlants"/>
        </authorList>
    </citation>
    <scope>IDENTIFICATION</scope>
</reference>
<evidence type="ECO:0000256" key="1">
    <source>
        <dbReference type="SAM" id="MobiDB-lite"/>
    </source>
</evidence>
<keyword evidence="3" id="KW-1185">Reference proteome</keyword>
<reference evidence="2 3" key="1">
    <citation type="submission" date="2012-08" db="EMBL/GenBank/DDBJ databases">
        <title>Oryza genome evolution.</title>
        <authorList>
            <person name="Wing R.A."/>
        </authorList>
    </citation>
    <scope>NUCLEOTIDE SEQUENCE</scope>
</reference>
<reference evidence="3" key="2">
    <citation type="submission" date="2013-12" db="EMBL/GenBank/DDBJ databases">
        <authorList>
            <person name="Yu Y."/>
            <person name="Lee S."/>
            <person name="de Baynast K."/>
            <person name="Wissotski M."/>
            <person name="Liu L."/>
            <person name="Talag J."/>
            <person name="Goicoechea J."/>
            <person name="Angelova A."/>
            <person name="Jetty R."/>
            <person name="Kudrna D."/>
            <person name="Golser W."/>
            <person name="Rivera L."/>
            <person name="Zhang J."/>
            <person name="Wing R."/>
        </authorList>
    </citation>
    <scope>NUCLEOTIDE SEQUENCE</scope>
</reference>
<name>A0A0D9WDX8_9ORYZ</name>
<dbReference type="EnsemblPlants" id="LPERR05G06050.1">
    <property type="protein sequence ID" value="LPERR05G06050.1"/>
    <property type="gene ID" value="LPERR05G06050"/>
</dbReference>
<feature type="compositionally biased region" description="Basic and acidic residues" evidence="1">
    <location>
        <begin position="42"/>
        <end position="51"/>
    </location>
</feature>
<dbReference type="Proteomes" id="UP000032180">
    <property type="component" value="Chromosome 5"/>
</dbReference>
<sequence>MYTDFHFAFFPLSPATAQYFGSLQYSNTTSLQSRSAAAAQLVKEEGTKEPPPRGTWEGSERHVGAVQLLFVPDRGAARDLRLHLHQDPVSV</sequence>
<dbReference type="Gramene" id="LPERR05G06050.1">
    <property type="protein sequence ID" value="LPERR05G06050.1"/>
    <property type="gene ID" value="LPERR05G06050"/>
</dbReference>
<evidence type="ECO:0000313" key="3">
    <source>
        <dbReference type="Proteomes" id="UP000032180"/>
    </source>
</evidence>
<accession>A0A0D9WDX8</accession>
<feature type="region of interest" description="Disordered" evidence="1">
    <location>
        <begin position="36"/>
        <end position="58"/>
    </location>
</feature>
<evidence type="ECO:0000313" key="2">
    <source>
        <dbReference type="EnsemblPlants" id="LPERR05G06050.1"/>
    </source>
</evidence>
<dbReference type="HOGENOM" id="CLU_2430262_0_0_1"/>
<proteinExistence type="predicted"/>
<dbReference type="AlphaFoldDB" id="A0A0D9WDX8"/>
<organism evidence="2 3">
    <name type="scientific">Leersia perrieri</name>
    <dbReference type="NCBI Taxonomy" id="77586"/>
    <lineage>
        <taxon>Eukaryota</taxon>
        <taxon>Viridiplantae</taxon>
        <taxon>Streptophyta</taxon>
        <taxon>Embryophyta</taxon>
        <taxon>Tracheophyta</taxon>
        <taxon>Spermatophyta</taxon>
        <taxon>Magnoliopsida</taxon>
        <taxon>Liliopsida</taxon>
        <taxon>Poales</taxon>
        <taxon>Poaceae</taxon>
        <taxon>BOP clade</taxon>
        <taxon>Oryzoideae</taxon>
        <taxon>Oryzeae</taxon>
        <taxon>Oryzinae</taxon>
        <taxon>Leersia</taxon>
    </lineage>
</organism>